<evidence type="ECO:0000256" key="2">
    <source>
        <dbReference type="ARBA" id="ARBA00022448"/>
    </source>
</evidence>
<evidence type="ECO:0000256" key="1">
    <source>
        <dbReference type="ARBA" id="ARBA00004141"/>
    </source>
</evidence>
<dbReference type="Pfam" id="PF01741">
    <property type="entry name" value="MscL"/>
    <property type="match status" value="1"/>
</dbReference>
<dbReference type="Gene3D" id="1.10.1200.120">
    <property type="entry name" value="Large-conductance mechanosensitive channel, MscL, domain 1"/>
    <property type="match status" value="1"/>
</dbReference>
<evidence type="ECO:0000256" key="7">
    <source>
        <dbReference type="ARBA" id="ARBA00023136"/>
    </source>
</evidence>
<dbReference type="PANTHER" id="PTHR30266">
    <property type="entry name" value="MECHANOSENSITIVE CHANNEL MSCL"/>
    <property type="match status" value="1"/>
</dbReference>
<keyword evidence="4 9" id="KW-0812">Transmembrane</keyword>
<keyword evidence="8 9" id="KW-0407">Ion channel</keyword>
<comment type="caution">
    <text evidence="10">The sequence shown here is derived from an EMBL/GenBank/DDBJ whole genome shotgun (WGS) entry which is preliminary data.</text>
</comment>
<sequence length="128" mass="14271">MWNDFKAFAFKGNIFDLAIAVVIGAAFGKIVSSFVENILTPLLGILMTGIDVSGLKIQVGDAEILYGVFIQSIIDFLIIAGAIFLAIRLLMKFKRKEEENVEKEAPPVDVKEQLLEEIRDLLKEQKTN</sequence>
<keyword evidence="2 9" id="KW-0813">Transport</keyword>
<name>A0ABV8X8A8_9LACT</name>
<accession>A0ABV8X8A8</accession>
<gene>
    <name evidence="9 10" type="primary">mscL</name>
    <name evidence="10" type="ORF">ACFOZY_10585</name>
</gene>
<dbReference type="Proteomes" id="UP001595817">
    <property type="component" value="Unassembled WGS sequence"/>
</dbReference>
<organism evidence="10 11">
    <name type="scientific">Chungangia koreensis</name>
    <dbReference type="NCBI Taxonomy" id="752657"/>
    <lineage>
        <taxon>Bacteria</taxon>
        <taxon>Bacillati</taxon>
        <taxon>Bacillota</taxon>
        <taxon>Bacilli</taxon>
        <taxon>Lactobacillales</taxon>
        <taxon>Chungangia</taxon>
    </lineage>
</organism>
<feature type="transmembrane region" description="Helical" evidence="9">
    <location>
        <begin position="64"/>
        <end position="87"/>
    </location>
</feature>
<protein>
    <recommendedName>
        <fullName evidence="9">Large-conductance mechanosensitive channel</fullName>
    </recommendedName>
</protein>
<comment type="similarity">
    <text evidence="9">Belongs to the MscL family.</text>
</comment>
<dbReference type="PRINTS" id="PR01264">
    <property type="entry name" value="MECHCHANNEL"/>
</dbReference>
<dbReference type="NCBIfam" id="TIGR00220">
    <property type="entry name" value="mscL"/>
    <property type="match status" value="1"/>
</dbReference>
<dbReference type="InterPro" id="IPR036019">
    <property type="entry name" value="MscL_channel"/>
</dbReference>
<evidence type="ECO:0000256" key="6">
    <source>
        <dbReference type="ARBA" id="ARBA00023065"/>
    </source>
</evidence>
<proteinExistence type="inferred from homology"/>
<evidence type="ECO:0000256" key="9">
    <source>
        <dbReference type="HAMAP-Rule" id="MF_00115"/>
    </source>
</evidence>
<dbReference type="HAMAP" id="MF_00115">
    <property type="entry name" value="MscL"/>
    <property type="match status" value="1"/>
</dbReference>
<feature type="transmembrane region" description="Helical" evidence="9">
    <location>
        <begin position="12"/>
        <end position="31"/>
    </location>
</feature>
<evidence type="ECO:0000256" key="3">
    <source>
        <dbReference type="ARBA" id="ARBA00022475"/>
    </source>
</evidence>
<keyword evidence="7 9" id="KW-0472">Membrane</keyword>
<keyword evidence="6 9" id="KW-0406">Ion transport</keyword>
<evidence type="ECO:0000313" key="11">
    <source>
        <dbReference type="Proteomes" id="UP001595817"/>
    </source>
</evidence>
<keyword evidence="5 9" id="KW-1133">Transmembrane helix</keyword>
<comment type="subcellular location">
    <subcellularLocation>
        <location evidence="9">Cell membrane</location>
        <topology evidence="9">Multi-pass membrane protein</topology>
    </subcellularLocation>
    <subcellularLocation>
        <location evidence="1">Membrane</location>
        <topology evidence="1">Multi-pass membrane protein</topology>
    </subcellularLocation>
</comment>
<evidence type="ECO:0000256" key="8">
    <source>
        <dbReference type="ARBA" id="ARBA00023303"/>
    </source>
</evidence>
<evidence type="ECO:0000256" key="5">
    <source>
        <dbReference type="ARBA" id="ARBA00022989"/>
    </source>
</evidence>
<reference evidence="11" key="1">
    <citation type="journal article" date="2019" name="Int. J. Syst. Evol. Microbiol.">
        <title>The Global Catalogue of Microorganisms (GCM) 10K type strain sequencing project: providing services to taxonomists for standard genome sequencing and annotation.</title>
        <authorList>
            <consortium name="The Broad Institute Genomics Platform"/>
            <consortium name="The Broad Institute Genome Sequencing Center for Infectious Disease"/>
            <person name="Wu L."/>
            <person name="Ma J."/>
        </authorList>
    </citation>
    <scope>NUCLEOTIDE SEQUENCE [LARGE SCALE GENOMIC DNA]</scope>
    <source>
        <strain evidence="11">CCUG 59778</strain>
    </source>
</reference>
<dbReference type="InterPro" id="IPR037673">
    <property type="entry name" value="MSC/AndL"/>
</dbReference>
<comment type="subunit">
    <text evidence="9">Homopentamer.</text>
</comment>
<dbReference type="RefSeq" id="WP_378155190.1">
    <property type="nucleotide sequence ID" value="NZ_JBHSEC010000019.1"/>
</dbReference>
<evidence type="ECO:0000313" key="10">
    <source>
        <dbReference type="EMBL" id="MFC4410862.1"/>
    </source>
</evidence>
<evidence type="ECO:0000256" key="4">
    <source>
        <dbReference type="ARBA" id="ARBA00022692"/>
    </source>
</evidence>
<dbReference type="SUPFAM" id="SSF81330">
    <property type="entry name" value="Gated mechanosensitive channel"/>
    <property type="match status" value="1"/>
</dbReference>
<dbReference type="PANTHER" id="PTHR30266:SF2">
    <property type="entry name" value="LARGE-CONDUCTANCE MECHANOSENSITIVE CHANNEL"/>
    <property type="match status" value="1"/>
</dbReference>
<comment type="function">
    <text evidence="9">Channel that opens in response to stretch forces in the membrane lipid bilayer. May participate in the regulation of osmotic pressure changes within the cell.</text>
</comment>
<keyword evidence="3 9" id="KW-1003">Cell membrane</keyword>
<dbReference type="EMBL" id="JBHSEC010000019">
    <property type="protein sequence ID" value="MFC4410862.1"/>
    <property type="molecule type" value="Genomic_DNA"/>
</dbReference>
<keyword evidence="11" id="KW-1185">Reference proteome</keyword>
<dbReference type="InterPro" id="IPR001185">
    <property type="entry name" value="MS_channel"/>
</dbReference>